<name>A0ABT0M2S2_9RHOB</name>
<sequence length="291" mass="32970">MCNAPYAQQVSEADPQITLCFFGITRSLPHTIDALRQNVINPAQALGPCRIFAHFFDQRQIDNPRSGEHVGVGADDWKLLAPDWIQIDPPDQFLPQIEANKITSFGDTWGDGGRSRRNLLHQLRSLDIVTEAALADPVPDRTELFLFLRPDLLYHDDFTGAVGRLLQDRADQVVTVANWQHWRGLNDRFALCKGRVAARTYGNRLGAALEYCSAYGPLHGEKLLKHVVRTNPVTLRLTKLRASRVRANGTRKPESFLHYRLHNLKWNAIAMSYRIYKATGLAQLRKGRSRP</sequence>
<gene>
    <name evidence="1" type="ORF">M3N55_10440</name>
</gene>
<reference evidence="1 2" key="1">
    <citation type="submission" date="2022-05" db="EMBL/GenBank/DDBJ databases">
        <title>Seasonal and diel survey of microbial diversity of the Tyrrhenian coast.</title>
        <authorList>
            <person name="Gattoni G."/>
            <person name="Corral P."/>
        </authorList>
    </citation>
    <scope>NUCLEOTIDE SEQUENCE [LARGE SCALE GENOMIC DNA]</scope>
    <source>
        <strain evidence="1 2">V10</strain>
    </source>
</reference>
<comment type="caution">
    <text evidence="1">The sequence shown here is derived from an EMBL/GenBank/DDBJ whole genome shotgun (WGS) entry which is preliminary data.</text>
</comment>
<organism evidence="1 2">
    <name type="scientific">Roseinatronobacter domitianus</name>
    <dbReference type="NCBI Taxonomy" id="2940293"/>
    <lineage>
        <taxon>Bacteria</taxon>
        <taxon>Pseudomonadati</taxon>
        <taxon>Pseudomonadota</taxon>
        <taxon>Alphaproteobacteria</taxon>
        <taxon>Rhodobacterales</taxon>
        <taxon>Paracoccaceae</taxon>
        <taxon>Roseinatronobacter</taxon>
    </lineage>
</organism>
<protein>
    <submittedName>
        <fullName evidence="1">Uncharacterized protein</fullName>
    </submittedName>
</protein>
<dbReference type="RefSeq" id="WP_249058597.1">
    <property type="nucleotide sequence ID" value="NZ_JALZWP010000009.1"/>
</dbReference>
<accession>A0ABT0M2S2</accession>
<proteinExistence type="predicted"/>
<dbReference type="EMBL" id="JALZWP010000009">
    <property type="protein sequence ID" value="MCL1629150.1"/>
    <property type="molecule type" value="Genomic_DNA"/>
</dbReference>
<evidence type="ECO:0000313" key="2">
    <source>
        <dbReference type="Proteomes" id="UP001202550"/>
    </source>
</evidence>
<keyword evidence="2" id="KW-1185">Reference proteome</keyword>
<evidence type="ECO:0000313" key="1">
    <source>
        <dbReference type="EMBL" id="MCL1629150.1"/>
    </source>
</evidence>
<dbReference type="Proteomes" id="UP001202550">
    <property type="component" value="Unassembled WGS sequence"/>
</dbReference>